<keyword evidence="1" id="KW-0472">Membrane</keyword>
<reference evidence="2 3" key="1">
    <citation type="submission" date="2020-06" db="EMBL/GenBank/DDBJ databases">
        <title>Nonomuraea sp. SMC257, a novel actinomycete isolated from soil.</title>
        <authorList>
            <person name="Chanama M."/>
        </authorList>
    </citation>
    <scope>NUCLEOTIDE SEQUENCE [LARGE SCALE GENOMIC DNA]</scope>
    <source>
        <strain evidence="2 3">SMC257</strain>
    </source>
</reference>
<dbReference type="AlphaFoldDB" id="A0A7Y6I9Y7"/>
<evidence type="ECO:0000256" key="1">
    <source>
        <dbReference type="SAM" id="Phobius"/>
    </source>
</evidence>
<organism evidence="2 3">
    <name type="scientific">Nonomuraea montanisoli</name>
    <dbReference type="NCBI Taxonomy" id="2741721"/>
    <lineage>
        <taxon>Bacteria</taxon>
        <taxon>Bacillati</taxon>
        <taxon>Actinomycetota</taxon>
        <taxon>Actinomycetes</taxon>
        <taxon>Streptosporangiales</taxon>
        <taxon>Streptosporangiaceae</taxon>
        <taxon>Nonomuraea</taxon>
    </lineage>
</organism>
<dbReference type="Proteomes" id="UP000586042">
    <property type="component" value="Unassembled WGS sequence"/>
</dbReference>
<dbReference type="EMBL" id="JABWGN010000009">
    <property type="protein sequence ID" value="NUW34402.1"/>
    <property type="molecule type" value="Genomic_DNA"/>
</dbReference>
<evidence type="ECO:0000313" key="3">
    <source>
        <dbReference type="Proteomes" id="UP000586042"/>
    </source>
</evidence>
<comment type="caution">
    <text evidence="2">The sequence shown here is derived from an EMBL/GenBank/DDBJ whole genome shotgun (WGS) entry which is preliminary data.</text>
</comment>
<feature type="transmembrane region" description="Helical" evidence="1">
    <location>
        <begin position="255"/>
        <end position="276"/>
    </location>
</feature>
<feature type="transmembrane region" description="Helical" evidence="1">
    <location>
        <begin position="328"/>
        <end position="352"/>
    </location>
</feature>
<name>A0A7Y6I9Y7_9ACTN</name>
<keyword evidence="1" id="KW-0812">Transmembrane</keyword>
<proteinExistence type="predicted"/>
<evidence type="ECO:0008006" key="4">
    <source>
        <dbReference type="Google" id="ProtNLM"/>
    </source>
</evidence>
<feature type="transmembrane region" description="Helical" evidence="1">
    <location>
        <begin position="214"/>
        <end position="235"/>
    </location>
</feature>
<feature type="transmembrane region" description="Helical" evidence="1">
    <location>
        <begin position="114"/>
        <end position="136"/>
    </location>
</feature>
<feature type="transmembrane region" description="Helical" evidence="1">
    <location>
        <begin position="86"/>
        <end position="108"/>
    </location>
</feature>
<dbReference type="RefSeq" id="WP_175591862.1">
    <property type="nucleotide sequence ID" value="NZ_JABWGN010000009.1"/>
</dbReference>
<keyword evidence="3" id="KW-1185">Reference proteome</keyword>
<sequence length="409" mass="41880">MTAAALHSIGPRRLLTLLGGRATFRLLLYGSAAVLVAAWSREDFNAYAAAVGAAGWLSMVVQSGPEKAALTLIPRARRTRDQIAGMLRMVVARVPLPFTAAAAAGLVLAPHSRVTTYLLSIAYYVALGCGMLGVALHRALGRYARDTAHFALLGVGMISMAGLAFTAHIRPAGYLAGLLALVTALNVALLRGLPRGAAAGAEASHGAGTPRRTLRGIVAGTVVLMGAVDVMGNATVGTLFVELSLTAHADQSGDFYMMILGWGFATSVVYTLQRIYQPRLALRMGSSGAGQVRALARRVAALSIAVSGVWLVLAGAVLAGGLAGTRSLVALGGLLASLLPANALAGLVVFVLENTGQTELRACAKAVVLSWAVVAALGALVIPFAGAAGAVYALGAQGFVLGTVLRRHM</sequence>
<feature type="transmembrane region" description="Helical" evidence="1">
    <location>
        <begin position="299"/>
        <end position="322"/>
    </location>
</feature>
<keyword evidence="1" id="KW-1133">Transmembrane helix</keyword>
<evidence type="ECO:0000313" key="2">
    <source>
        <dbReference type="EMBL" id="NUW34402.1"/>
    </source>
</evidence>
<gene>
    <name evidence="2" type="ORF">HTZ77_23615</name>
</gene>
<accession>A0A7Y6I9Y7</accession>
<feature type="transmembrane region" description="Helical" evidence="1">
    <location>
        <begin position="148"/>
        <end position="167"/>
    </location>
</feature>
<protein>
    <recommendedName>
        <fullName evidence="4">Polysaccharide biosynthesis protein</fullName>
    </recommendedName>
</protein>
<feature type="transmembrane region" description="Helical" evidence="1">
    <location>
        <begin position="173"/>
        <end position="193"/>
    </location>
</feature>